<keyword evidence="2" id="KW-1185">Reference proteome</keyword>
<dbReference type="Proteomes" id="UP000322667">
    <property type="component" value="Chromosome A07"/>
</dbReference>
<organism evidence="1 2">
    <name type="scientific">Gossypium tomentosum</name>
    <name type="common">Hawaiian cotton</name>
    <name type="synonym">Gossypium sandvicense</name>
    <dbReference type="NCBI Taxonomy" id="34277"/>
    <lineage>
        <taxon>Eukaryota</taxon>
        <taxon>Viridiplantae</taxon>
        <taxon>Streptophyta</taxon>
        <taxon>Embryophyta</taxon>
        <taxon>Tracheophyta</taxon>
        <taxon>Spermatophyta</taxon>
        <taxon>Magnoliopsida</taxon>
        <taxon>eudicotyledons</taxon>
        <taxon>Gunneridae</taxon>
        <taxon>Pentapetalae</taxon>
        <taxon>rosids</taxon>
        <taxon>malvids</taxon>
        <taxon>Malvales</taxon>
        <taxon>Malvaceae</taxon>
        <taxon>Malvoideae</taxon>
        <taxon>Gossypium</taxon>
    </lineage>
</organism>
<evidence type="ECO:0000313" key="1">
    <source>
        <dbReference type="EMBL" id="TYI18952.1"/>
    </source>
</evidence>
<gene>
    <name evidence="1" type="ORF">ES332_A07G129700v1</name>
</gene>
<evidence type="ECO:0000313" key="2">
    <source>
        <dbReference type="Proteomes" id="UP000322667"/>
    </source>
</evidence>
<sequence length="71" mass="8422">MSFHLRRKELVILVLQTRLWEGDPTTLEAIRYGLEWCSFICKNNHRPMIGVNDGKVKDRQILIVTEARLIW</sequence>
<proteinExistence type="predicted"/>
<accession>A0A5D2PSE8</accession>
<protein>
    <submittedName>
        <fullName evidence="1">Uncharacterized protein</fullName>
    </submittedName>
</protein>
<name>A0A5D2PSE8_GOSTO</name>
<dbReference type="EMBL" id="CM017616">
    <property type="protein sequence ID" value="TYI18952.1"/>
    <property type="molecule type" value="Genomic_DNA"/>
</dbReference>
<dbReference type="AlphaFoldDB" id="A0A5D2PSE8"/>
<reference evidence="1 2" key="1">
    <citation type="submission" date="2019-07" db="EMBL/GenBank/DDBJ databases">
        <title>WGS assembly of Gossypium tomentosum.</title>
        <authorList>
            <person name="Chen Z.J."/>
            <person name="Sreedasyam A."/>
            <person name="Ando A."/>
            <person name="Song Q."/>
            <person name="De L."/>
            <person name="Hulse-Kemp A."/>
            <person name="Ding M."/>
            <person name="Ye W."/>
            <person name="Kirkbride R."/>
            <person name="Jenkins J."/>
            <person name="Plott C."/>
            <person name="Lovell J."/>
            <person name="Lin Y.-M."/>
            <person name="Vaughn R."/>
            <person name="Liu B."/>
            <person name="Li W."/>
            <person name="Simpson S."/>
            <person name="Scheffler B."/>
            <person name="Saski C."/>
            <person name="Grover C."/>
            <person name="Hu G."/>
            <person name="Conover J."/>
            <person name="Carlson J."/>
            <person name="Shu S."/>
            <person name="Boston L."/>
            <person name="Williams M."/>
            <person name="Peterson D."/>
            <person name="Mcgee K."/>
            <person name="Jones D."/>
            <person name="Wendel J."/>
            <person name="Stelly D."/>
            <person name="Grimwood J."/>
            <person name="Schmutz J."/>
        </authorList>
    </citation>
    <scope>NUCLEOTIDE SEQUENCE [LARGE SCALE GENOMIC DNA]</scope>
    <source>
        <strain evidence="1">7179.01</strain>
    </source>
</reference>